<dbReference type="InterPro" id="IPR028081">
    <property type="entry name" value="Leu-bd"/>
</dbReference>
<dbReference type="AlphaFoldDB" id="A0A1I4PKB0"/>
<dbReference type="SUPFAM" id="SSF53822">
    <property type="entry name" value="Periplasmic binding protein-like I"/>
    <property type="match status" value="1"/>
</dbReference>
<feature type="compositionally biased region" description="Pro residues" evidence="5">
    <location>
        <begin position="1"/>
        <end position="17"/>
    </location>
</feature>
<dbReference type="GO" id="GO:0006865">
    <property type="term" value="P:amino acid transport"/>
    <property type="evidence" value="ECO:0007669"/>
    <property type="project" value="UniProtKB-KW"/>
</dbReference>
<dbReference type="Pfam" id="PF13458">
    <property type="entry name" value="Peripla_BP_6"/>
    <property type="match status" value="1"/>
</dbReference>
<dbReference type="PANTHER" id="PTHR30483:SF6">
    <property type="entry name" value="PERIPLASMIC BINDING PROTEIN OF ABC TRANSPORTER FOR NATURAL AMINO ACIDS"/>
    <property type="match status" value="1"/>
</dbReference>
<evidence type="ECO:0000313" key="7">
    <source>
        <dbReference type="EMBL" id="SFM28241.1"/>
    </source>
</evidence>
<feature type="domain" description="Leucine-binding protein" evidence="6">
    <location>
        <begin position="56"/>
        <end position="369"/>
    </location>
</feature>
<feature type="region of interest" description="Disordered" evidence="5">
    <location>
        <begin position="1"/>
        <end position="24"/>
    </location>
</feature>
<dbReference type="Proteomes" id="UP000199470">
    <property type="component" value="Unassembled WGS sequence"/>
</dbReference>
<dbReference type="InterPro" id="IPR051010">
    <property type="entry name" value="BCAA_transport"/>
</dbReference>
<sequence length="441" mass="45353">MPSRPTPTSPPQAPPSPARSRPPTLAPSLALAVALSLAACGGTSVDSNPVRPAPDTLKLGLLTTKTGAAANQGLFVEYAARLAVREINAAGGVNGQQLELLLRDDKLDPLAGVASARELLALDPVAIFGVFSSRVALPVAQQVTIAAGMPFITSGSSPSITALDDNASVWRTVASDALQGAALADYILAQGHRRVAIIHVDDAFGQGAAEAVRARLQQHDVTPLADIGYATTKTVGFGAELAALSANGVPQAVLIVGFALDGASIARELKEKLGGQMPKLFGAGNFGTAFLSNAGEAGIGMQVVSPTAPRNAPDYTRYRDNFVREVGLEPEGTSFTGYDAVYLIALSLAQSGSNSGAAVSRSLRQVSRPDSAQAVEIHPGEFAKAVAAIRQGADIDYQGAGGRIDFDAAGDPASGTYLFLEAVRGADGQASFVERQVITFP</sequence>
<accession>A0A1I4PKB0</accession>
<reference evidence="7 8" key="1">
    <citation type="submission" date="2016-10" db="EMBL/GenBank/DDBJ databases">
        <authorList>
            <person name="de Groot N.N."/>
        </authorList>
    </citation>
    <scope>NUCLEOTIDE SEQUENCE [LARGE SCALE GENOMIC DNA]</scope>
    <source>
        <strain evidence="7 8">ATCC 43154</strain>
    </source>
</reference>
<evidence type="ECO:0000259" key="6">
    <source>
        <dbReference type="Pfam" id="PF13458"/>
    </source>
</evidence>
<gene>
    <name evidence="7" type="ORF">SAMN02982985_03494</name>
</gene>
<dbReference type="OrthoDB" id="9794826at2"/>
<evidence type="ECO:0000313" key="8">
    <source>
        <dbReference type="Proteomes" id="UP000199470"/>
    </source>
</evidence>
<keyword evidence="2" id="KW-0813">Transport</keyword>
<dbReference type="InterPro" id="IPR028082">
    <property type="entry name" value="Peripla_BP_I"/>
</dbReference>
<organism evidence="7 8">
    <name type="scientific">Rugamonas rubra</name>
    <dbReference type="NCBI Taxonomy" id="758825"/>
    <lineage>
        <taxon>Bacteria</taxon>
        <taxon>Pseudomonadati</taxon>
        <taxon>Pseudomonadota</taxon>
        <taxon>Betaproteobacteria</taxon>
        <taxon>Burkholderiales</taxon>
        <taxon>Oxalobacteraceae</taxon>
        <taxon>Telluria group</taxon>
        <taxon>Rugamonas</taxon>
    </lineage>
</organism>
<keyword evidence="4" id="KW-0029">Amino-acid transport</keyword>
<dbReference type="InterPro" id="IPR000709">
    <property type="entry name" value="Leu_Ile_Val-bd"/>
</dbReference>
<evidence type="ECO:0000256" key="5">
    <source>
        <dbReference type="SAM" id="MobiDB-lite"/>
    </source>
</evidence>
<dbReference type="RefSeq" id="WP_093388972.1">
    <property type="nucleotide sequence ID" value="NZ_FOTW01000016.1"/>
</dbReference>
<evidence type="ECO:0000256" key="4">
    <source>
        <dbReference type="ARBA" id="ARBA00022970"/>
    </source>
</evidence>
<dbReference type="Gene3D" id="3.40.50.2300">
    <property type="match status" value="2"/>
</dbReference>
<evidence type="ECO:0000256" key="1">
    <source>
        <dbReference type="ARBA" id="ARBA00010062"/>
    </source>
</evidence>
<keyword evidence="8" id="KW-1185">Reference proteome</keyword>
<keyword evidence="3" id="KW-0732">Signal</keyword>
<evidence type="ECO:0000256" key="3">
    <source>
        <dbReference type="ARBA" id="ARBA00022729"/>
    </source>
</evidence>
<name>A0A1I4PKB0_9BURK</name>
<evidence type="ECO:0000256" key="2">
    <source>
        <dbReference type="ARBA" id="ARBA00022448"/>
    </source>
</evidence>
<dbReference type="EMBL" id="FOTW01000016">
    <property type="protein sequence ID" value="SFM28241.1"/>
    <property type="molecule type" value="Genomic_DNA"/>
</dbReference>
<proteinExistence type="inferred from homology"/>
<dbReference type="PRINTS" id="PR00337">
    <property type="entry name" value="LEUILEVALBP"/>
</dbReference>
<dbReference type="PANTHER" id="PTHR30483">
    <property type="entry name" value="LEUCINE-SPECIFIC-BINDING PROTEIN"/>
    <property type="match status" value="1"/>
</dbReference>
<dbReference type="STRING" id="758825.SAMN02982985_03494"/>
<protein>
    <submittedName>
        <fullName evidence="7">Amino acid/amide ABC transporter substrate-binding protein, HAAT family</fullName>
    </submittedName>
</protein>
<comment type="similarity">
    <text evidence="1">Belongs to the leucine-binding protein family.</text>
</comment>